<evidence type="ECO:0000256" key="1">
    <source>
        <dbReference type="SAM" id="SignalP"/>
    </source>
</evidence>
<protein>
    <submittedName>
        <fullName evidence="3">Putative peptidase</fullName>
    </submittedName>
</protein>
<feature type="domain" description="M23ase beta-sheet core" evidence="2">
    <location>
        <begin position="58"/>
        <end position="144"/>
    </location>
</feature>
<feature type="chain" id="PRO_5022683715" evidence="1">
    <location>
        <begin position="24"/>
        <end position="278"/>
    </location>
</feature>
<reference evidence="3 4" key="1">
    <citation type="submission" date="2019-02" db="EMBL/GenBank/DDBJ databases">
        <title>Deep-cultivation of Planctomycetes and their phenomic and genomic characterization uncovers novel biology.</title>
        <authorList>
            <person name="Wiegand S."/>
            <person name="Jogler M."/>
            <person name="Boedeker C."/>
            <person name="Pinto D."/>
            <person name="Vollmers J."/>
            <person name="Rivas-Marin E."/>
            <person name="Kohn T."/>
            <person name="Peeters S.H."/>
            <person name="Heuer A."/>
            <person name="Rast P."/>
            <person name="Oberbeckmann S."/>
            <person name="Bunk B."/>
            <person name="Jeske O."/>
            <person name="Meyerdierks A."/>
            <person name="Storesund J.E."/>
            <person name="Kallscheuer N."/>
            <person name="Luecker S."/>
            <person name="Lage O.M."/>
            <person name="Pohl T."/>
            <person name="Merkel B.J."/>
            <person name="Hornburger P."/>
            <person name="Mueller R.-W."/>
            <person name="Bruemmer F."/>
            <person name="Labrenz M."/>
            <person name="Spormann A.M."/>
            <person name="Op Den Camp H."/>
            <person name="Overmann J."/>
            <person name="Amann R."/>
            <person name="Jetten M.S.M."/>
            <person name="Mascher T."/>
            <person name="Medema M.H."/>
            <person name="Devos D.P."/>
            <person name="Kaster A.-K."/>
            <person name="Ovreas L."/>
            <person name="Rohde M."/>
            <person name="Galperin M.Y."/>
            <person name="Jogler C."/>
        </authorList>
    </citation>
    <scope>NUCLEOTIDE SEQUENCE [LARGE SCALE GENOMIC DNA]</scope>
    <source>
        <strain evidence="3 4">Poly51</strain>
    </source>
</reference>
<evidence type="ECO:0000259" key="2">
    <source>
        <dbReference type="Pfam" id="PF01551"/>
    </source>
</evidence>
<dbReference type="RefSeq" id="WP_146458944.1">
    <property type="nucleotide sequence ID" value="NZ_SJPW01000004.1"/>
</dbReference>
<dbReference type="PANTHER" id="PTHR21666:SF270">
    <property type="entry name" value="MUREIN HYDROLASE ACTIVATOR ENVC"/>
    <property type="match status" value="1"/>
</dbReference>
<dbReference type="CDD" id="cd12797">
    <property type="entry name" value="M23_peptidase"/>
    <property type="match status" value="1"/>
</dbReference>
<evidence type="ECO:0000313" key="4">
    <source>
        <dbReference type="Proteomes" id="UP000318288"/>
    </source>
</evidence>
<dbReference type="InterPro" id="IPR050570">
    <property type="entry name" value="Cell_wall_metabolism_enzyme"/>
</dbReference>
<dbReference type="InterPro" id="IPR011055">
    <property type="entry name" value="Dup_hybrid_motif"/>
</dbReference>
<dbReference type="OrthoDB" id="507840at2"/>
<sequence precursor="true">MRNLLAIILIAGSLTTCCQEANALDNNAQLSFLLTHGDYHVTQEYLSYWSGNPTPDNRHAGVDFATPTGTVIYAPVSGAVIKVGGSLGYCTLYNSTLDVSIIFLHLSTINYSVGDTVNVGEIIGAAGSAGTGGSHLHIEVRPGRRTHAVGPTSGSSTAALTIDPLAAFSNSSGNGLTLYETVHLSGSGDYEIFYTEYYHPGEITAIVKNSGTLDADLYYYSWSANSWYPLSAYDGNEFWTISMGSGQPNSTYPLYIAVVAWSGSGTAEVMWHSSSSAE</sequence>
<dbReference type="PANTHER" id="PTHR21666">
    <property type="entry name" value="PEPTIDASE-RELATED"/>
    <property type="match status" value="1"/>
</dbReference>
<keyword evidence="1" id="KW-0732">Signal</keyword>
<dbReference type="Proteomes" id="UP000318288">
    <property type="component" value="Unassembled WGS sequence"/>
</dbReference>
<accession>A0A5C6F2M4</accession>
<dbReference type="InterPro" id="IPR016047">
    <property type="entry name" value="M23ase_b-sheet_dom"/>
</dbReference>
<dbReference type="Pfam" id="PF01551">
    <property type="entry name" value="Peptidase_M23"/>
    <property type="match status" value="1"/>
</dbReference>
<dbReference type="SUPFAM" id="SSF51261">
    <property type="entry name" value="Duplicated hybrid motif"/>
    <property type="match status" value="1"/>
</dbReference>
<gene>
    <name evidence="3" type="ORF">Poly51_35090</name>
</gene>
<organism evidence="3 4">
    <name type="scientific">Rubripirellula tenax</name>
    <dbReference type="NCBI Taxonomy" id="2528015"/>
    <lineage>
        <taxon>Bacteria</taxon>
        <taxon>Pseudomonadati</taxon>
        <taxon>Planctomycetota</taxon>
        <taxon>Planctomycetia</taxon>
        <taxon>Pirellulales</taxon>
        <taxon>Pirellulaceae</taxon>
        <taxon>Rubripirellula</taxon>
    </lineage>
</organism>
<evidence type="ECO:0000313" key="3">
    <source>
        <dbReference type="EMBL" id="TWU54790.1"/>
    </source>
</evidence>
<comment type="caution">
    <text evidence="3">The sequence shown here is derived from an EMBL/GenBank/DDBJ whole genome shotgun (WGS) entry which is preliminary data.</text>
</comment>
<dbReference type="GO" id="GO:0004222">
    <property type="term" value="F:metalloendopeptidase activity"/>
    <property type="evidence" value="ECO:0007669"/>
    <property type="project" value="TreeGrafter"/>
</dbReference>
<name>A0A5C6F2M4_9BACT</name>
<dbReference type="AlphaFoldDB" id="A0A5C6F2M4"/>
<dbReference type="Gene3D" id="2.70.70.10">
    <property type="entry name" value="Glucose Permease (Domain IIA)"/>
    <property type="match status" value="1"/>
</dbReference>
<keyword evidence="4" id="KW-1185">Reference proteome</keyword>
<dbReference type="EMBL" id="SJPW01000004">
    <property type="protein sequence ID" value="TWU54790.1"/>
    <property type="molecule type" value="Genomic_DNA"/>
</dbReference>
<feature type="signal peptide" evidence="1">
    <location>
        <begin position="1"/>
        <end position="23"/>
    </location>
</feature>
<proteinExistence type="predicted"/>